<dbReference type="SUPFAM" id="SSF56300">
    <property type="entry name" value="Metallo-dependent phosphatases"/>
    <property type="match status" value="1"/>
</dbReference>
<accession>A0A2S1EPW1</accession>
<dbReference type="InterPro" id="IPR029052">
    <property type="entry name" value="Metallo-depent_PP-like"/>
</dbReference>
<reference evidence="3 4" key="1">
    <citation type="submission" date="2018-03" db="EMBL/GenBank/DDBJ databases">
        <title>Complete Genome Sequence of the Chinese traditional Highland Barley wine Isolate Lactobacillus reuteri WHH1689.</title>
        <authorList>
            <person name="Chen S."/>
            <person name="Chen L."/>
            <person name="Chen L."/>
            <person name="Li Y."/>
        </authorList>
    </citation>
    <scope>NUCLEOTIDE SEQUENCE [LARGE SCALE GENOMIC DNA]</scope>
    <source>
        <strain evidence="3 4">WHH1689</strain>
    </source>
</reference>
<evidence type="ECO:0000313" key="3">
    <source>
        <dbReference type="EMBL" id="AWD62008.1"/>
    </source>
</evidence>
<protein>
    <submittedName>
        <fullName evidence="3">Phosphodiesterase</fullName>
    </submittedName>
</protein>
<organism evidence="3 4">
    <name type="scientific">Limosilactobacillus reuteri</name>
    <name type="common">Lactobacillus reuteri</name>
    <dbReference type="NCBI Taxonomy" id="1598"/>
    <lineage>
        <taxon>Bacteria</taxon>
        <taxon>Bacillati</taxon>
        <taxon>Bacillota</taxon>
        <taxon>Bacilli</taxon>
        <taxon>Lactobacillales</taxon>
        <taxon>Lactobacillaceae</taxon>
        <taxon>Limosilactobacillus</taxon>
    </lineage>
</organism>
<comment type="similarity">
    <text evidence="1">Belongs to the metallophosphoesterase superfamily. YfcE family.</text>
</comment>
<evidence type="ECO:0000259" key="2">
    <source>
        <dbReference type="Pfam" id="PF12850"/>
    </source>
</evidence>
<dbReference type="EMBL" id="CP027805">
    <property type="protein sequence ID" value="AWD62008.1"/>
    <property type="molecule type" value="Genomic_DNA"/>
</dbReference>
<evidence type="ECO:0000313" key="4">
    <source>
        <dbReference type="Proteomes" id="UP000244369"/>
    </source>
</evidence>
<evidence type="ECO:0000256" key="1">
    <source>
        <dbReference type="ARBA" id="ARBA00008950"/>
    </source>
</evidence>
<sequence length="110" mass="12259">MKILVVSDNHREEKILTEIVQKMGDQVDLMIHCGDSELAPDQEPMSNFKAVKGNNDYGLSYPNELVINAGQEQLYLTHGHLQRVNFSLTPLMLTGQEKGASMCATDILIN</sequence>
<proteinExistence type="inferred from homology"/>
<dbReference type="AlphaFoldDB" id="A0A2S1EPW1"/>
<dbReference type="InterPro" id="IPR024654">
    <property type="entry name" value="Calcineurin-like_PHP_lpxH"/>
</dbReference>
<dbReference type="Proteomes" id="UP000244369">
    <property type="component" value="Chromosome"/>
</dbReference>
<gene>
    <name evidence="3" type="ORF">LWHH1689_0660</name>
</gene>
<dbReference type="Gene3D" id="3.60.21.10">
    <property type="match status" value="1"/>
</dbReference>
<feature type="domain" description="Calcineurin-like phosphoesterase" evidence="2">
    <location>
        <begin position="1"/>
        <end position="100"/>
    </location>
</feature>
<dbReference type="Pfam" id="PF12850">
    <property type="entry name" value="Metallophos_2"/>
    <property type="match status" value="1"/>
</dbReference>
<name>A0A2S1EPW1_LIMRT</name>